<dbReference type="InterPro" id="IPR001610">
    <property type="entry name" value="PAC"/>
</dbReference>
<keyword evidence="12" id="KW-0902">Two-component regulatory system</keyword>
<feature type="modified residue" description="4-aspartylphosphate" evidence="17">
    <location>
        <position position="974"/>
    </location>
</feature>
<reference evidence="24 25" key="1">
    <citation type="submission" date="2019-02" db="EMBL/GenBank/DDBJ databases">
        <title>Deep-cultivation of Planctomycetes and their phenomic and genomic characterization uncovers novel biology.</title>
        <authorList>
            <person name="Wiegand S."/>
            <person name="Jogler M."/>
            <person name="Boedeker C."/>
            <person name="Pinto D."/>
            <person name="Vollmers J."/>
            <person name="Rivas-Marin E."/>
            <person name="Kohn T."/>
            <person name="Peeters S.H."/>
            <person name="Heuer A."/>
            <person name="Rast P."/>
            <person name="Oberbeckmann S."/>
            <person name="Bunk B."/>
            <person name="Jeske O."/>
            <person name="Meyerdierks A."/>
            <person name="Storesund J.E."/>
            <person name="Kallscheuer N."/>
            <person name="Luecker S."/>
            <person name="Lage O.M."/>
            <person name="Pohl T."/>
            <person name="Merkel B.J."/>
            <person name="Hornburger P."/>
            <person name="Mueller R.-W."/>
            <person name="Bruemmer F."/>
            <person name="Labrenz M."/>
            <person name="Spormann A.M."/>
            <person name="Op Den Camp H."/>
            <person name="Overmann J."/>
            <person name="Amann R."/>
            <person name="Jetten M.S.M."/>
            <person name="Mascher T."/>
            <person name="Medema M.H."/>
            <person name="Devos D.P."/>
            <person name="Kaster A.-K."/>
            <person name="Ovreas L."/>
            <person name="Rohde M."/>
            <person name="Galperin M.Y."/>
            <person name="Jogler C."/>
        </authorList>
    </citation>
    <scope>NUCLEOTIDE SEQUENCE [LARGE SCALE GENOMIC DNA]</scope>
    <source>
        <strain evidence="24 25">Pla52o</strain>
    </source>
</reference>
<dbReference type="PROSITE" id="PS50109">
    <property type="entry name" value="HIS_KIN"/>
    <property type="match status" value="1"/>
</dbReference>
<keyword evidence="11" id="KW-1133">Transmembrane helix</keyword>
<dbReference type="PANTHER" id="PTHR45339:SF1">
    <property type="entry name" value="HYBRID SIGNAL TRANSDUCTION HISTIDINE KINASE J"/>
    <property type="match status" value="1"/>
</dbReference>
<dbReference type="InterPro" id="IPR013655">
    <property type="entry name" value="PAS_fold_3"/>
</dbReference>
<dbReference type="Gene3D" id="3.40.50.2300">
    <property type="match status" value="2"/>
</dbReference>
<dbReference type="InterPro" id="IPR005467">
    <property type="entry name" value="His_kinase_dom"/>
</dbReference>
<evidence type="ECO:0000259" key="20">
    <source>
        <dbReference type="PROSITE" id="PS50110"/>
    </source>
</evidence>
<dbReference type="Pfam" id="PF00072">
    <property type="entry name" value="Response_reg"/>
    <property type="match status" value="2"/>
</dbReference>
<feature type="domain" description="PAS" evidence="21">
    <location>
        <begin position="160"/>
        <end position="220"/>
    </location>
</feature>
<dbReference type="GO" id="GO:0005524">
    <property type="term" value="F:ATP binding"/>
    <property type="evidence" value="ECO:0007669"/>
    <property type="project" value="UniProtKB-KW"/>
</dbReference>
<dbReference type="PROSITE" id="PS50110">
    <property type="entry name" value="RESPONSE_REGULATORY"/>
    <property type="match status" value="2"/>
</dbReference>
<feature type="region of interest" description="Disordered" evidence="18">
    <location>
        <begin position="1054"/>
        <end position="1204"/>
    </location>
</feature>
<dbReference type="InterPro" id="IPR036641">
    <property type="entry name" value="HPT_dom_sf"/>
</dbReference>
<evidence type="ECO:0000256" key="13">
    <source>
        <dbReference type="ARBA" id="ARBA00023136"/>
    </source>
</evidence>
<dbReference type="CDD" id="cd00156">
    <property type="entry name" value="REC"/>
    <property type="match status" value="1"/>
</dbReference>
<sequence length="1320" mass="143961">MNDPVSASATTSVPFDSTRAIMDHVSDVIWSSTIDGKMLLYMNRAAESIFGVSAQPLGTVEVRQRLIHSEDRIEVSRNIRNVCDEGALRHKYRVVDPAGKVTWLDERLSVVKDANGDPIRIDAVAHAISPKDFSLPTPLEFFSKRQTLREHVQLNVTRKDKQGRIQYANDNFCNAVGKPVEELIGKTDFDIYPAELAKFYVENDQAVMSSGLPEHVVEENIAADGSVVYVEVLKLPSFNTKGKVVGIQVIFWDVSSQKATEVELQQARFLMDTLLENVPDAIYFKDSESRFIRISRAHAKLFRLTDPADAVGKSDADFFGIDHARSALADERRIMKTGEAIIAQVERETWPDREDTWCSSTKLPLRDPHGKIIGTFGISRDVTQQIRAEQELARERDLLKTITNNIPDLIYVKDRYGRFVTGNTALLGLFNLETVEQIVGKTDYDFLPAELACNYVTDDQNVIRSGTPLIDQEESAQDVNGQERWLLTTKVPLRGSDGSVIGIVGIGRDITARKLASEELLRAMEAADAANRAKSDFLANMSHEIRTPMNAIIGMTELLLDTKLDANQRGYLRMVGESGDALLSIINDVLDFSKIEAGMLEIDSIPFDLRETLGDTMKTLAVRAHAKGLELAFRVAPDIPPYVVGDAGRIRQVLINLVGNAIKFTEQGEVVVDVELKSQSRSQTELSVCVRDTGIGIATSKCRTVFNEFEQADSSTTRRYGGTGLGLAISSRLVSMMGGTIWVESSVGVGSRFYFTVQLGIADEGVSATNQRGMVVVGGTRVLVVDDNETNRLILHEMLSNWGMQPTLACGTEEAIKEIRAAIRAKSPFGLTIADVNMPDQDGFEFAKRVRHEQCINDMPIIMLTSGGRLGDKQRRDEFRVTDRLMKPVKQSELFDSVVRALGVNVTEDHHESHPVPQHAIGPLHILLAEDNLVNQKLAVGVLSKHGHQVTVVCDGQQAVDAVQRESFDLVLMDIQMPEMDGLTAARKIREAEQGTGVRLPIIAMTAHAMKGDREGCLEAGMDEYVPKPIRIANLFEKLAKVLPEAKCGKASFAEAESAEAQSGEAPSSETHPSEAQPAKAQPAKAQPAKAQPAKAQPAKAQPAKTQSAKTQSAEGVSSAAASTTGQDAGSPPPDDSPPDDSPPDDSPPDDSPPDDSPPDAARPDESSPHASPADALPDADPASAQQRISASPQHDGTTQSANSVSPAIEWTKLHNTIGDNPSLVVELFKAFDEESTTLIQLIDNAAEARDATLLKTSTHTLKGAAMAIGATALADCTIEVEKVGKTNQFENVAELLKHLHHQLDSTLAETNEYLDTVNR</sequence>
<keyword evidence="25" id="KW-1185">Reference proteome</keyword>
<dbReference type="SMART" id="SM00448">
    <property type="entry name" value="REC"/>
    <property type="match status" value="2"/>
</dbReference>
<evidence type="ECO:0000256" key="16">
    <source>
        <dbReference type="PROSITE-ProRule" id="PRU00110"/>
    </source>
</evidence>
<feature type="domain" description="Histidine kinase" evidence="19">
    <location>
        <begin position="540"/>
        <end position="761"/>
    </location>
</feature>
<evidence type="ECO:0000256" key="9">
    <source>
        <dbReference type="ARBA" id="ARBA00022777"/>
    </source>
</evidence>
<dbReference type="SMART" id="SM00387">
    <property type="entry name" value="HATPase_c"/>
    <property type="match status" value="1"/>
</dbReference>
<feature type="modified residue" description="Phosphohistidine" evidence="16">
    <location>
        <position position="1260"/>
    </location>
</feature>
<dbReference type="FunFam" id="3.30.565.10:FF:000010">
    <property type="entry name" value="Sensor histidine kinase RcsC"/>
    <property type="match status" value="1"/>
</dbReference>
<dbReference type="PROSITE" id="PS50112">
    <property type="entry name" value="PAS"/>
    <property type="match status" value="2"/>
</dbReference>
<dbReference type="PROSITE" id="PS50894">
    <property type="entry name" value="HPT"/>
    <property type="match status" value="1"/>
</dbReference>
<feature type="compositionally biased region" description="Acidic residues" evidence="18">
    <location>
        <begin position="1137"/>
        <end position="1158"/>
    </location>
</feature>
<keyword evidence="10" id="KW-0067">ATP-binding</keyword>
<comment type="subcellular location">
    <subcellularLocation>
        <location evidence="2">Cell membrane</location>
        <topology evidence="2">Multi-pass membrane protein</topology>
    </subcellularLocation>
</comment>
<dbReference type="SUPFAM" id="SSF52172">
    <property type="entry name" value="CheY-like"/>
    <property type="match status" value="2"/>
</dbReference>
<dbReference type="InterPro" id="IPR036097">
    <property type="entry name" value="HisK_dim/P_sf"/>
</dbReference>
<dbReference type="InterPro" id="IPR013656">
    <property type="entry name" value="PAS_4"/>
</dbReference>
<feature type="domain" description="Response regulatory" evidence="20">
    <location>
        <begin position="925"/>
        <end position="1043"/>
    </location>
</feature>
<dbReference type="SUPFAM" id="SSF55785">
    <property type="entry name" value="PYP-like sensor domain (PAS domain)"/>
    <property type="match status" value="4"/>
</dbReference>
<feature type="modified residue" description="4-aspartylphosphate" evidence="17">
    <location>
        <position position="835"/>
    </location>
</feature>
<evidence type="ECO:0000256" key="8">
    <source>
        <dbReference type="ARBA" id="ARBA00022741"/>
    </source>
</evidence>
<dbReference type="PANTHER" id="PTHR45339">
    <property type="entry name" value="HYBRID SIGNAL TRANSDUCTION HISTIDINE KINASE J"/>
    <property type="match status" value="1"/>
</dbReference>
<dbReference type="PRINTS" id="PR00344">
    <property type="entry name" value="BCTRLSENSOR"/>
</dbReference>
<dbReference type="EMBL" id="SJPT01000007">
    <property type="protein sequence ID" value="TWU21197.1"/>
    <property type="molecule type" value="Genomic_DNA"/>
</dbReference>
<dbReference type="SMART" id="SM00091">
    <property type="entry name" value="PAS"/>
    <property type="match status" value="4"/>
</dbReference>
<organism evidence="24 25">
    <name type="scientific">Novipirellula galeiformis</name>
    <dbReference type="NCBI Taxonomy" id="2528004"/>
    <lineage>
        <taxon>Bacteria</taxon>
        <taxon>Pseudomonadati</taxon>
        <taxon>Planctomycetota</taxon>
        <taxon>Planctomycetia</taxon>
        <taxon>Pirellulales</taxon>
        <taxon>Pirellulaceae</taxon>
        <taxon>Novipirellula</taxon>
    </lineage>
</organism>
<comment type="subunit">
    <text evidence="14">At low DSF concentrations, interacts with RpfF.</text>
</comment>
<feature type="domain" description="PAC" evidence="22">
    <location>
        <begin position="336"/>
        <end position="394"/>
    </location>
</feature>
<evidence type="ECO:0000256" key="6">
    <source>
        <dbReference type="ARBA" id="ARBA00022679"/>
    </source>
</evidence>
<dbReference type="InterPro" id="IPR000700">
    <property type="entry name" value="PAS-assoc_C"/>
</dbReference>
<dbReference type="Pfam" id="PF00512">
    <property type="entry name" value="HisKA"/>
    <property type="match status" value="1"/>
</dbReference>
<evidence type="ECO:0000256" key="12">
    <source>
        <dbReference type="ARBA" id="ARBA00023012"/>
    </source>
</evidence>
<dbReference type="SMART" id="SM00086">
    <property type="entry name" value="PAC"/>
    <property type="match status" value="4"/>
</dbReference>
<evidence type="ECO:0000256" key="10">
    <source>
        <dbReference type="ARBA" id="ARBA00022840"/>
    </source>
</evidence>
<dbReference type="SUPFAM" id="SSF47384">
    <property type="entry name" value="Homodimeric domain of signal transducing histidine kinase"/>
    <property type="match status" value="1"/>
</dbReference>
<dbReference type="Proteomes" id="UP000316304">
    <property type="component" value="Unassembled WGS sequence"/>
</dbReference>
<accession>A0A5C6CBI5</accession>
<keyword evidence="6 24" id="KW-0808">Transferase</keyword>
<dbReference type="RefSeq" id="WP_146596289.1">
    <property type="nucleotide sequence ID" value="NZ_SJPT01000007.1"/>
</dbReference>
<dbReference type="SUPFAM" id="SSF55874">
    <property type="entry name" value="ATPase domain of HSP90 chaperone/DNA topoisomerase II/histidine kinase"/>
    <property type="match status" value="1"/>
</dbReference>
<dbReference type="InterPro" id="IPR003594">
    <property type="entry name" value="HATPase_dom"/>
</dbReference>
<feature type="domain" description="Response regulatory" evidence="20">
    <location>
        <begin position="781"/>
        <end position="902"/>
    </location>
</feature>
<dbReference type="InterPro" id="IPR001789">
    <property type="entry name" value="Sig_transdc_resp-reg_receiver"/>
</dbReference>
<dbReference type="CDD" id="cd16922">
    <property type="entry name" value="HATPase_EvgS-ArcB-TorS-like"/>
    <property type="match status" value="1"/>
</dbReference>
<dbReference type="GO" id="GO:0000155">
    <property type="term" value="F:phosphorelay sensor kinase activity"/>
    <property type="evidence" value="ECO:0007669"/>
    <property type="project" value="InterPro"/>
</dbReference>
<keyword evidence="4" id="KW-1003">Cell membrane</keyword>
<keyword evidence="13" id="KW-0472">Membrane</keyword>
<evidence type="ECO:0000256" key="18">
    <source>
        <dbReference type="SAM" id="MobiDB-lite"/>
    </source>
</evidence>
<gene>
    <name evidence="24" type="primary">barA_5</name>
    <name evidence="24" type="ORF">Pla52o_42310</name>
</gene>
<evidence type="ECO:0000256" key="11">
    <source>
        <dbReference type="ARBA" id="ARBA00022989"/>
    </source>
</evidence>
<dbReference type="NCBIfam" id="TIGR00229">
    <property type="entry name" value="sensory_box"/>
    <property type="match status" value="4"/>
</dbReference>
<dbReference type="OrthoDB" id="9762493at2"/>
<proteinExistence type="predicted"/>
<dbReference type="Pfam" id="PF01627">
    <property type="entry name" value="Hpt"/>
    <property type="match status" value="1"/>
</dbReference>
<dbReference type="PROSITE" id="PS50113">
    <property type="entry name" value="PAC"/>
    <property type="match status" value="3"/>
</dbReference>
<dbReference type="Pfam" id="PF02518">
    <property type="entry name" value="HATPase_c"/>
    <property type="match status" value="1"/>
</dbReference>
<dbReference type="InterPro" id="IPR004358">
    <property type="entry name" value="Sig_transdc_His_kin-like_C"/>
</dbReference>
<feature type="domain" description="PAC" evidence="22">
    <location>
        <begin position="470"/>
        <end position="522"/>
    </location>
</feature>
<feature type="compositionally biased region" description="Polar residues" evidence="18">
    <location>
        <begin position="1186"/>
        <end position="1204"/>
    </location>
</feature>
<dbReference type="FunFam" id="1.10.287.130:FF:000002">
    <property type="entry name" value="Two-component osmosensing histidine kinase"/>
    <property type="match status" value="1"/>
</dbReference>
<dbReference type="Gene3D" id="3.30.565.10">
    <property type="entry name" value="Histidine kinase-like ATPase, C-terminal domain"/>
    <property type="match status" value="1"/>
</dbReference>
<dbReference type="EC" id="2.7.13.3" evidence="3"/>
<dbReference type="InterPro" id="IPR036890">
    <property type="entry name" value="HATPase_C_sf"/>
</dbReference>
<evidence type="ECO:0000313" key="24">
    <source>
        <dbReference type="EMBL" id="TWU21197.1"/>
    </source>
</evidence>
<dbReference type="CDD" id="cd00130">
    <property type="entry name" value="PAS"/>
    <property type="match status" value="4"/>
</dbReference>
<dbReference type="SUPFAM" id="SSF47226">
    <property type="entry name" value="Histidine-containing phosphotransfer domain, HPT domain"/>
    <property type="match status" value="1"/>
</dbReference>
<dbReference type="SMART" id="SM00388">
    <property type="entry name" value="HisKA"/>
    <property type="match status" value="1"/>
</dbReference>
<evidence type="ECO:0000256" key="15">
    <source>
        <dbReference type="ARBA" id="ARBA00068150"/>
    </source>
</evidence>
<keyword evidence="7" id="KW-0812">Transmembrane</keyword>
<dbReference type="GO" id="GO:0005886">
    <property type="term" value="C:plasma membrane"/>
    <property type="evidence" value="ECO:0007669"/>
    <property type="project" value="UniProtKB-SubCell"/>
</dbReference>
<dbReference type="Pfam" id="PF08448">
    <property type="entry name" value="PAS_4"/>
    <property type="match status" value="3"/>
</dbReference>
<evidence type="ECO:0000256" key="2">
    <source>
        <dbReference type="ARBA" id="ARBA00004651"/>
    </source>
</evidence>
<comment type="catalytic activity">
    <reaction evidence="1">
        <text>ATP + protein L-histidine = ADP + protein N-phospho-L-histidine.</text>
        <dbReference type="EC" id="2.7.13.3"/>
    </reaction>
</comment>
<dbReference type="CDD" id="cd00082">
    <property type="entry name" value="HisKA"/>
    <property type="match status" value="1"/>
</dbReference>
<feature type="domain" description="HPt" evidence="23">
    <location>
        <begin position="1221"/>
        <end position="1318"/>
    </location>
</feature>
<dbReference type="InterPro" id="IPR000014">
    <property type="entry name" value="PAS"/>
</dbReference>
<evidence type="ECO:0000256" key="5">
    <source>
        <dbReference type="ARBA" id="ARBA00022553"/>
    </source>
</evidence>
<dbReference type="InterPro" id="IPR011006">
    <property type="entry name" value="CheY-like_superfamily"/>
</dbReference>
<dbReference type="CDD" id="cd17546">
    <property type="entry name" value="REC_hyHK_CKI1_RcsC-like"/>
    <property type="match status" value="1"/>
</dbReference>
<feature type="domain" description="PAC" evidence="22">
    <location>
        <begin position="210"/>
        <end position="266"/>
    </location>
</feature>
<dbReference type="InterPro" id="IPR008207">
    <property type="entry name" value="Sig_transdc_His_kin_Hpt_dom"/>
</dbReference>
<evidence type="ECO:0000256" key="17">
    <source>
        <dbReference type="PROSITE-ProRule" id="PRU00169"/>
    </source>
</evidence>
<dbReference type="InterPro" id="IPR035965">
    <property type="entry name" value="PAS-like_dom_sf"/>
</dbReference>
<evidence type="ECO:0000256" key="14">
    <source>
        <dbReference type="ARBA" id="ARBA00064003"/>
    </source>
</evidence>
<evidence type="ECO:0000259" key="23">
    <source>
        <dbReference type="PROSITE" id="PS50894"/>
    </source>
</evidence>
<dbReference type="Gene3D" id="1.10.287.130">
    <property type="match status" value="1"/>
</dbReference>
<feature type="compositionally biased region" description="Polar residues" evidence="18">
    <location>
        <begin position="1106"/>
        <end position="1128"/>
    </location>
</feature>
<feature type="compositionally biased region" description="Low complexity" evidence="18">
    <location>
        <begin position="1169"/>
        <end position="1185"/>
    </location>
</feature>
<keyword evidence="8" id="KW-0547">Nucleotide-binding</keyword>
<dbReference type="Pfam" id="PF08447">
    <property type="entry name" value="PAS_3"/>
    <property type="match status" value="1"/>
</dbReference>
<evidence type="ECO:0000259" key="22">
    <source>
        <dbReference type="PROSITE" id="PS50113"/>
    </source>
</evidence>
<keyword evidence="9 24" id="KW-0418">Kinase</keyword>
<evidence type="ECO:0000256" key="1">
    <source>
        <dbReference type="ARBA" id="ARBA00000085"/>
    </source>
</evidence>
<feature type="domain" description="PAS" evidence="21">
    <location>
        <begin position="19"/>
        <end position="86"/>
    </location>
</feature>
<dbReference type="InterPro" id="IPR003661">
    <property type="entry name" value="HisK_dim/P_dom"/>
</dbReference>
<name>A0A5C6CBI5_9BACT</name>
<evidence type="ECO:0000256" key="3">
    <source>
        <dbReference type="ARBA" id="ARBA00012438"/>
    </source>
</evidence>
<evidence type="ECO:0000256" key="4">
    <source>
        <dbReference type="ARBA" id="ARBA00022475"/>
    </source>
</evidence>
<evidence type="ECO:0000259" key="21">
    <source>
        <dbReference type="PROSITE" id="PS50112"/>
    </source>
</evidence>
<dbReference type="Gene3D" id="1.20.120.160">
    <property type="entry name" value="HPT domain"/>
    <property type="match status" value="1"/>
</dbReference>
<feature type="compositionally biased region" description="Low complexity" evidence="18">
    <location>
        <begin position="1054"/>
        <end position="1105"/>
    </location>
</feature>
<keyword evidence="5 17" id="KW-0597">Phosphoprotein</keyword>
<evidence type="ECO:0000256" key="7">
    <source>
        <dbReference type="ARBA" id="ARBA00022692"/>
    </source>
</evidence>
<comment type="caution">
    <text evidence="24">The sequence shown here is derived from an EMBL/GenBank/DDBJ whole genome shotgun (WGS) entry which is preliminary data.</text>
</comment>
<evidence type="ECO:0000259" key="19">
    <source>
        <dbReference type="PROSITE" id="PS50109"/>
    </source>
</evidence>
<evidence type="ECO:0000313" key="25">
    <source>
        <dbReference type="Proteomes" id="UP000316304"/>
    </source>
</evidence>
<protein>
    <recommendedName>
        <fullName evidence="15">Sensory/regulatory protein RpfC</fullName>
        <ecNumber evidence="3">2.7.13.3</ecNumber>
    </recommendedName>
</protein>
<dbReference type="Gene3D" id="3.30.450.20">
    <property type="entry name" value="PAS domain"/>
    <property type="match status" value="4"/>
</dbReference>